<keyword evidence="6" id="KW-0408">Iron</keyword>
<evidence type="ECO:0000256" key="8">
    <source>
        <dbReference type="ARBA" id="ARBA00023027"/>
    </source>
</evidence>
<keyword evidence="4" id="KW-0479">Metal-binding</keyword>
<comment type="cofactor">
    <cofactor evidence="1">
        <name>Fe cation</name>
        <dbReference type="ChEBI" id="CHEBI:24875"/>
    </cofactor>
</comment>
<feature type="domain" description="Rieske" evidence="9">
    <location>
        <begin position="25"/>
        <end position="123"/>
    </location>
</feature>
<gene>
    <name evidence="10" type="ORF">PG1C_04550</name>
</gene>
<dbReference type="InterPro" id="IPR015879">
    <property type="entry name" value="Ring_hydroxy_dOase_asu_C_dom"/>
</dbReference>
<dbReference type="Pfam" id="PF00848">
    <property type="entry name" value="Ring_hydroxyl_A"/>
    <property type="match status" value="1"/>
</dbReference>
<dbReference type="EMBL" id="CP010554">
    <property type="protein sequence ID" value="AJP49410.1"/>
    <property type="molecule type" value="Genomic_DNA"/>
</dbReference>
<dbReference type="Pfam" id="PF00355">
    <property type="entry name" value="Rieske"/>
    <property type="match status" value="1"/>
</dbReference>
<dbReference type="KEGG" id="rbu:PG1C_04550"/>
<dbReference type="PATRIC" id="fig|1565605.3.peg.958"/>
<dbReference type="PANTHER" id="PTHR43756">
    <property type="entry name" value="CHOLINE MONOOXYGENASE, CHLOROPLASTIC"/>
    <property type="match status" value="1"/>
</dbReference>
<dbReference type="CDD" id="cd03469">
    <property type="entry name" value="Rieske_RO_Alpha_N"/>
    <property type="match status" value="1"/>
</dbReference>
<evidence type="ECO:0000259" key="9">
    <source>
        <dbReference type="PROSITE" id="PS51296"/>
    </source>
</evidence>
<dbReference type="AlphaFoldDB" id="A0A0C5JC59"/>
<evidence type="ECO:0000256" key="6">
    <source>
        <dbReference type="ARBA" id="ARBA00023004"/>
    </source>
</evidence>
<dbReference type="SUPFAM" id="SSF50022">
    <property type="entry name" value="ISP domain"/>
    <property type="match status" value="1"/>
</dbReference>
<evidence type="ECO:0000256" key="4">
    <source>
        <dbReference type="ARBA" id="ARBA00022723"/>
    </source>
</evidence>
<evidence type="ECO:0000313" key="11">
    <source>
        <dbReference type="Proteomes" id="UP000061603"/>
    </source>
</evidence>
<keyword evidence="5" id="KW-0560">Oxidoreductase</keyword>
<sequence length="378" mass="42678">MPKEVFGDEALFEEELKKIFYGDTWHAVGHAAEIPNVGDFKTFDLGRVPLLIARGKDNQVRVFFNSCTHRGNQLETSVSGNRKEFECPYHRWLFSLDGTLAACPGSKEFAPDFKQEHFGLVEVKTDQYLGLILVTMGKNTPPLKEWLGESALPTLNALLGGDGRLKLLGYQKVRYASNWKGYNDNDGYHAPLLHTGFRLLNWQGGKGFQRMTPNGHVLFEAELKPATGNGFLKDPSLIEFKGSNPERGSVITQLFPMTVMTKHMDVINLRFAIARSHEVTEVHYAYFAHEDDSEELVQHRIRQSSNLLGACGMVSMEDAAIFQRIHIGNQTPGFAEFQKGVTSLTEIPTDVKQNDETGNLPRWEHYRKVMGFKREGEQ</sequence>
<protein>
    <submittedName>
        <fullName evidence="10">(2Fe-2S)-binding protein</fullName>
    </submittedName>
</protein>
<evidence type="ECO:0000256" key="1">
    <source>
        <dbReference type="ARBA" id="ARBA00001962"/>
    </source>
</evidence>
<name>A0A0C5JC59_9PROT</name>
<dbReference type="InterPro" id="IPR015881">
    <property type="entry name" value="ARHD_Rieske_2Fe_2S"/>
</dbReference>
<dbReference type="GO" id="GO:0005506">
    <property type="term" value="F:iron ion binding"/>
    <property type="evidence" value="ECO:0007669"/>
    <property type="project" value="InterPro"/>
</dbReference>
<keyword evidence="7" id="KW-0411">Iron-sulfur</keyword>
<dbReference type="STRING" id="1565605.PG1C_04550"/>
<organism evidence="10 11">
    <name type="scientific">Rugosibacter aromaticivorans</name>
    <dbReference type="NCBI Taxonomy" id="1565605"/>
    <lineage>
        <taxon>Bacteria</taxon>
        <taxon>Pseudomonadati</taxon>
        <taxon>Pseudomonadota</taxon>
        <taxon>Betaproteobacteria</taxon>
        <taxon>Nitrosomonadales</taxon>
        <taxon>Sterolibacteriaceae</taxon>
        <taxon>Rugosibacter</taxon>
    </lineage>
</organism>
<dbReference type="Gene3D" id="3.90.380.10">
    <property type="entry name" value="Naphthalene 1,2-dioxygenase Alpha Subunit, Chain A, domain 1"/>
    <property type="match status" value="1"/>
</dbReference>
<evidence type="ECO:0000256" key="5">
    <source>
        <dbReference type="ARBA" id="ARBA00023002"/>
    </source>
</evidence>
<dbReference type="InterPro" id="IPR001663">
    <property type="entry name" value="Rng_hydr_dOase-A"/>
</dbReference>
<dbReference type="GO" id="GO:0051537">
    <property type="term" value="F:2 iron, 2 sulfur cluster binding"/>
    <property type="evidence" value="ECO:0007669"/>
    <property type="project" value="UniProtKB-KW"/>
</dbReference>
<dbReference type="InterPro" id="IPR036922">
    <property type="entry name" value="Rieske_2Fe-2S_sf"/>
</dbReference>
<dbReference type="HOGENOM" id="CLU_026244_4_0_4"/>
<dbReference type="Proteomes" id="UP000061603">
    <property type="component" value="Chromosome"/>
</dbReference>
<keyword evidence="11" id="KW-1185">Reference proteome</keyword>
<evidence type="ECO:0000256" key="7">
    <source>
        <dbReference type="ARBA" id="ARBA00023014"/>
    </source>
</evidence>
<evidence type="ECO:0000313" key="10">
    <source>
        <dbReference type="EMBL" id="AJP49410.1"/>
    </source>
</evidence>
<dbReference type="PROSITE" id="PS51296">
    <property type="entry name" value="RIESKE"/>
    <property type="match status" value="1"/>
</dbReference>
<keyword evidence="8" id="KW-0520">NAD</keyword>
<evidence type="ECO:0000256" key="2">
    <source>
        <dbReference type="ARBA" id="ARBA00008751"/>
    </source>
</evidence>
<dbReference type="PRINTS" id="PR00090">
    <property type="entry name" value="RNGDIOXGNASE"/>
</dbReference>
<dbReference type="SUPFAM" id="SSF55961">
    <property type="entry name" value="Bet v1-like"/>
    <property type="match status" value="1"/>
</dbReference>
<dbReference type="PANTHER" id="PTHR43756:SF5">
    <property type="entry name" value="CHOLINE MONOOXYGENASE, CHLOROPLASTIC"/>
    <property type="match status" value="1"/>
</dbReference>
<proteinExistence type="inferred from homology"/>
<keyword evidence="3" id="KW-0001">2Fe-2S</keyword>
<evidence type="ECO:0000256" key="3">
    <source>
        <dbReference type="ARBA" id="ARBA00022714"/>
    </source>
</evidence>
<accession>A0A0C5JC59</accession>
<dbReference type="InterPro" id="IPR017941">
    <property type="entry name" value="Rieske_2Fe-2S"/>
</dbReference>
<dbReference type="GO" id="GO:0016491">
    <property type="term" value="F:oxidoreductase activity"/>
    <property type="evidence" value="ECO:0007669"/>
    <property type="project" value="UniProtKB-KW"/>
</dbReference>
<comment type="similarity">
    <text evidence="2">Belongs to the bacterial ring-hydroxylating dioxygenase alpha subunit family.</text>
</comment>
<dbReference type="Gene3D" id="2.102.10.10">
    <property type="entry name" value="Rieske [2Fe-2S] iron-sulphur domain"/>
    <property type="match status" value="1"/>
</dbReference>
<reference evidence="10 11" key="1">
    <citation type="journal article" date="2015" name="Genome Announc.">
        <title>Complete Genome Sequence of a Novel Bacterium within the Family Rhodocyclaceae That Degrades Polycyclic Aromatic Hydrocarbons.</title>
        <authorList>
            <person name="Singleton D.R."/>
            <person name="Dickey A.N."/>
            <person name="Scholl E.H."/>
            <person name="Wright F.A."/>
            <person name="Aitken M.D."/>
        </authorList>
    </citation>
    <scope>NUCLEOTIDE SEQUENCE [LARGE SCALE GENOMIC DNA]</scope>
    <source>
        <strain evidence="11">PG1-Ca6</strain>
    </source>
</reference>
<dbReference type="PROSITE" id="PS00570">
    <property type="entry name" value="RING_HYDROXYL_ALPHA"/>
    <property type="match status" value="1"/>
</dbReference>